<gene>
    <name evidence="1" type="ORF">BST97_11060</name>
</gene>
<dbReference type="STRING" id="331648.BST97_11060"/>
<protein>
    <recommendedName>
        <fullName evidence="3">Glutaminyl-tRNA synthetase</fullName>
    </recommendedName>
</protein>
<dbReference type="OrthoDB" id="1149272at2"/>
<proteinExistence type="predicted"/>
<keyword evidence="2" id="KW-1185">Reference proteome</keyword>
<evidence type="ECO:0000313" key="1">
    <source>
        <dbReference type="EMBL" id="ARN78482.1"/>
    </source>
</evidence>
<name>A0A1W6MLN3_9FLAO</name>
<evidence type="ECO:0000313" key="2">
    <source>
        <dbReference type="Proteomes" id="UP000193431"/>
    </source>
</evidence>
<accession>A0A1W6MLN3</accession>
<dbReference type="Proteomes" id="UP000193431">
    <property type="component" value="Chromosome"/>
</dbReference>
<dbReference type="InterPro" id="IPR046290">
    <property type="entry name" value="DUF6327"/>
</dbReference>
<dbReference type="AlphaFoldDB" id="A0A1W6MLN3"/>
<dbReference type="Pfam" id="PF19852">
    <property type="entry name" value="DUF6327"/>
    <property type="match status" value="1"/>
</dbReference>
<dbReference type="EMBL" id="CP019344">
    <property type="protein sequence ID" value="ARN78482.1"/>
    <property type="molecule type" value="Genomic_DNA"/>
</dbReference>
<evidence type="ECO:0008006" key="3">
    <source>
        <dbReference type="Google" id="ProtNLM"/>
    </source>
</evidence>
<dbReference type="RefSeq" id="WP_085767287.1">
    <property type="nucleotide sequence ID" value="NZ_CP019344.1"/>
</dbReference>
<sequence>MRTYSNFEEVERDLKYLKLQQEVHKETMKLNLNEVKESLSPISIVTNIIGSIAKKAVILKAVNKMVGLKGGK</sequence>
<organism evidence="1 2">
    <name type="scientific">Nonlabens spongiae</name>
    <dbReference type="NCBI Taxonomy" id="331648"/>
    <lineage>
        <taxon>Bacteria</taxon>
        <taxon>Pseudomonadati</taxon>
        <taxon>Bacteroidota</taxon>
        <taxon>Flavobacteriia</taxon>
        <taxon>Flavobacteriales</taxon>
        <taxon>Flavobacteriaceae</taxon>
        <taxon>Nonlabens</taxon>
    </lineage>
</organism>
<reference evidence="1 2" key="1">
    <citation type="submission" date="2016-11" db="EMBL/GenBank/DDBJ databases">
        <title>Trade-off between light-utilization and light-protection in marine flavobacteria.</title>
        <authorList>
            <person name="Kumagai Y."/>
        </authorList>
    </citation>
    <scope>NUCLEOTIDE SEQUENCE [LARGE SCALE GENOMIC DNA]</scope>
    <source>
        <strain evidence="1 2">JCM 13191</strain>
    </source>
</reference>